<dbReference type="Gene3D" id="3.40.630.30">
    <property type="match status" value="1"/>
</dbReference>
<keyword evidence="2" id="KW-0808">Transferase</keyword>
<dbReference type="InterPro" id="IPR016181">
    <property type="entry name" value="Acyl_CoA_acyltransferase"/>
</dbReference>
<dbReference type="SUPFAM" id="SSF55729">
    <property type="entry name" value="Acyl-CoA N-acyltransferases (Nat)"/>
    <property type="match status" value="1"/>
</dbReference>
<dbReference type="GO" id="GO:0016746">
    <property type="term" value="F:acyltransferase activity"/>
    <property type="evidence" value="ECO:0007669"/>
    <property type="project" value="UniProtKB-KW"/>
</dbReference>
<feature type="domain" description="BioF2-like acetyltransferase" evidence="1">
    <location>
        <begin position="151"/>
        <end position="281"/>
    </location>
</feature>
<keyword evidence="3" id="KW-1185">Reference proteome</keyword>
<evidence type="ECO:0000259" key="1">
    <source>
        <dbReference type="Pfam" id="PF13480"/>
    </source>
</evidence>
<dbReference type="Proteomes" id="UP001597492">
    <property type="component" value="Unassembled WGS sequence"/>
</dbReference>
<dbReference type="EC" id="2.3.1.-" evidence="2"/>
<evidence type="ECO:0000313" key="3">
    <source>
        <dbReference type="Proteomes" id="UP001597492"/>
    </source>
</evidence>
<gene>
    <name evidence="2" type="ORF">ACFSW7_00430</name>
</gene>
<comment type="caution">
    <text evidence="2">The sequence shown here is derived from an EMBL/GenBank/DDBJ whole genome shotgun (WGS) entry which is preliminary data.</text>
</comment>
<organism evidence="2 3">
    <name type="scientific">Gulosibacter faecalis</name>
    <dbReference type="NCBI Taxonomy" id="272240"/>
    <lineage>
        <taxon>Bacteria</taxon>
        <taxon>Bacillati</taxon>
        <taxon>Actinomycetota</taxon>
        <taxon>Actinomycetes</taxon>
        <taxon>Micrococcales</taxon>
        <taxon>Microbacteriaceae</taxon>
        <taxon>Gulosibacter</taxon>
    </lineage>
</organism>
<reference evidence="3" key="1">
    <citation type="journal article" date="2019" name="Int. J. Syst. Evol. Microbiol.">
        <title>The Global Catalogue of Microorganisms (GCM) 10K type strain sequencing project: providing services to taxonomists for standard genome sequencing and annotation.</title>
        <authorList>
            <consortium name="The Broad Institute Genomics Platform"/>
            <consortium name="The Broad Institute Genome Sequencing Center for Infectious Disease"/>
            <person name="Wu L."/>
            <person name="Ma J."/>
        </authorList>
    </citation>
    <scope>NUCLEOTIDE SEQUENCE [LARGE SCALE GENOMIC DNA]</scope>
    <source>
        <strain evidence="3">TISTR 1514</strain>
    </source>
</reference>
<accession>A0ABW5UT83</accession>
<sequence length="341" mass="38493">MRVELLDRNDQRWPALLADVRHDIDHEPAYLGATDHLRGSESRLAVVSDDEGMLLVPLRFTELDSELHDAASPELRAAPLFVVPATSEWRQEAIGALLAFLRDAGTVSLFLRFHPLLEAYREDFAAFGAVVDHGPNYAIRLERPLDEIRADMRRSHRQGIRKFGASGYVYEREADCADLEAFQTLYALTMERVHAREAYRFSLDYFTELVASLGDEVALWVLRIDGRIAAAHLLTECCGIVQGLYAGVHPDYHGRFSQVGLYDRELEWAKSVGASEYFVGGAGTESLHQFKAGITQYRPRENSARIIVDEGEYGRRCAAWEHAHDARIGPVDEFFPPYRVA</sequence>
<evidence type="ECO:0000313" key="2">
    <source>
        <dbReference type="EMBL" id="MFD2756842.1"/>
    </source>
</evidence>
<name>A0ABW5UT83_9MICO</name>
<protein>
    <submittedName>
        <fullName evidence="2">GNAT family N-acetyltransferase</fullName>
        <ecNumber evidence="2">2.3.1.-</ecNumber>
    </submittedName>
</protein>
<proteinExistence type="predicted"/>
<keyword evidence="2" id="KW-0012">Acyltransferase</keyword>
<dbReference type="InterPro" id="IPR038740">
    <property type="entry name" value="BioF2-like_GNAT_dom"/>
</dbReference>
<dbReference type="RefSeq" id="WP_019619529.1">
    <property type="nucleotide sequence ID" value="NZ_JBHUNE010000001.1"/>
</dbReference>
<dbReference type="EMBL" id="JBHUNE010000001">
    <property type="protein sequence ID" value="MFD2756842.1"/>
    <property type="molecule type" value="Genomic_DNA"/>
</dbReference>
<dbReference type="Pfam" id="PF13480">
    <property type="entry name" value="Acetyltransf_6"/>
    <property type="match status" value="1"/>
</dbReference>